<dbReference type="PANTHER" id="PTHR33710:SF71">
    <property type="entry name" value="ENDONUCLEASE_EXONUCLEASE_PHOSPHATASE DOMAIN-CONTAINING PROTEIN"/>
    <property type="match status" value="1"/>
</dbReference>
<protein>
    <submittedName>
        <fullName evidence="2">Exo_endo_phos domain-containing protein</fullName>
    </submittedName>
</protein>
<dbReference type="OrthoDB" id="1930966at2759"/>
<dbReference type="InterPro" id="IPR036691">
    <property type="entry name" value="Endo/exonu/phosph_ase_sf"/>
</dbReference>
<feature type="domain" description="Endonuclease/exonuclease/phosphatase" evidence="1">
    <location>
        <begin position="7"/>
        <end position="221"/>
    </location>
</feature>
<dbReference type="AlphaFoldDB" id="A0A1Q3BIJ9"/>
<name>A0A1Q3BIJ9_CEPFO</name>
<evidence type="ECO:0000313" key="3">
    <source>
        <dbReference type="Proteomes" id="UP000187406"/>
    </source>
</evidence>
<dbReference type="InParanoid" id="A0A1Q3BIJ9"/>
<reference evidence="3" key="1">
    <citation type="submission" date="2016-04" db="EMBL/GenBank/DDBJ databases">
        <title>Cephalotus genome sequencing.</title>
        <authorList>
            <person name="Fukushima K."/>
            <person name="Hasebe M."/>
            <person name="Fang X."/>
        </authorList>
    </citation>
    <scope>NUCLEOTIDE SEQUENCE [LARGE SCALE GENOMIC DNA]</scope>
    <source>
        <strain evidence="3">cv. St1</strain>
    </source>
</reference>
<organism evidence="2 3">
    <name type="scientific">Cephalotus follicularis</name>
    <name type="common">Albany pitcher plant</name>
    <dbReference type="NCBI Taxonomy" id="3775"/>
    <lineage>
        <taxon>Eukaryota</taxon>
        <taxon>Viridiplantae</taxon>
        <taxon>Streptophyta</taxon>
        <taxon>Embryophyta</taxon>
        <taxon>Tracheophyta</taxon>
        <taxon>Spermatophyta</taxon>
        <taxon>Magnoliopsida</taxon>
        <taxon>eudicotyledons</taxon>
        <taxon>Gunneridae</taxon>
        <taxon>Pentapetalae</taxon>
        <taxon>rosids</taxon>
        <taxon>fabids</taxon>
        <taxon>Oxalidales</taxon>
        <taxon>Cephalotaceae</taxon>
        <taxon>Cephalotus</taxon>
    </lineage>
</organism>
<dbReference type="Pfam" id="PF03372">
    <property type="entry name" value="Exo_endo_phos"/>
    <property type="match status" value="1"/>
</dbReference>
<dbReference type="EMBL" id="BDDD01000570">
    <property type="protein sequence ID" value="GAV67593.1"/>
    <property type="molecule type" value="Genomic_DNA"/>
</dbReference>
<dbReference type="GO" id="GO:0003824">
    <property type="term" value="F:catalytic activity"/>
    <property type="evidence" value="ECO:0007669"/>
    <property type="project" value="InterPro"/>
</dbReference>
<keyword evidence="3" id="KW-1185">Reference proteome</keyword>
<accession>A0A1Q3BIJ9</accession>
<dbReference type="STRING" id="3775.A0A1Q3BIJ9"/>
<evidence type="ECO:0000259" key="1">
    <source>
        <dbReference type="Pfam" id="PF03372"/>
    </source>
</evidence>
<evidence type="ECO:0000313" key="2">
    <source>
        <dbReference type="EMBL" id="GAV67593.1"/>
    </source>
</evidence>
<comment type="caution">
    <text evidence="2">The sequence shown here is derived from an EMBL/GenBank/DDBJ whole genome shotgun (WGS) entry which is preliminary data.</text>
</comment>
<dbReference type="InterPro" id="IPR005135">
    <property type="entry name" value="Endo/exonuclease/phosphatase"/>
</dbReference>
<dbReference type="PANTHER" id="PTHR33710">
    <property type="entry name" value="BNAC02G09200D PROTEIN"/>
    <property type="match status" value="1"/>
</dbReference>
<sequence>MINFLIWNLRGTGPTTKLDYIKHEVKSSNISFCALLEPKHEGSHLLRTSLALHILNYIHCNPINTHIWLLWNNDIDVQIVDTSDQFITTKITHKSKSFFLSTVYASCEISWRQLLWHDLSYFNPGSLPWLIGGDFNTISTPSEKCGGGPYSNTSMDHFNRIIANASLLEVSFLGDQYTWCNDNAGPKMIWLRLDRLLTNLARSLAFPNLKLIHKPRILSDHCPLVAIFQEPSRLSRSIKFCRQWTQDEDFSDLISRLWVPDTEGPPLVKLHKKLMRCKSAFSSRQKQKKKMLFITKSWKLLFKSSTLRSSSNRCSIRTPFVSSTMLNNFYLLW</sequence>
<dbReference type="Proteomes" id="UP000187406">
    <property type="component" value="Unassembled WGS sequence"/>
</dbReference>
<dbReference type="SUPFAM" id="SSF56219">
    <property type="entry name" value="DNase I-like"/>
    <property type="match status" value="1"/>
</dbReference>
<proteinExistence type="predicted"/>
<dbReference type="Gene3D" id="3.60.10.10">
    <property type="entry name" value="Endonuclease/exonuclease/phosphatase"/>
    <property type="match status" value="1"/>
</dbReference>
<gene>
    <name evidence="2" type="ORF">CFOL_v3_11098</name>
</gene>